<feature type="non-terminal residue" evidence="1">
    <location>
        <position position="1"/>
    </location>
</feature>
<accession>A0ABX5E935</accession>
<protein>
    <recommendedName>
        <fullName evidence="3">Intein C-terminal splicing domain-containing protein</fullName>
    </recommendedName>
</protein>
<dbReference type="EMBL" id="PVTX01000018">
    <property type="protein sequence ID" value="PRZ02730.1"/>
    <property type="molecule type" value="Genomic_DNA"/>
</dbReference>
<dbReference type="Gene3D" id="2.170.16.10">
    <property type="entry name" value="Hedgehog/Intein (Hint) domain"/>
    <property type="match status" value="1"/>
</dbReference>
<dbReference type="Proteomes" id="UP000239895">
    <property type="component" value="Unassembled WGS sequence"/>
</dbReference>
<evidence type="ECO:0008006" key="3">
    <source>
        <dbReference type="Google" id="ProtNLM"/>
    </source>
</evidence>
<evidence type="ECO:0000313" key="2">
    <source>
        <dbReference type="Proteomes" id="UP000239895"/>
    </source>
</evidence>
<comment type="caution">
    <text evidence="1">The sequence shown here is derived from an EMBL/GenBank/DDBJ whole genome shotgun (WGS) entry which is preliminary data.</text>
</comment>
<name>A0ABX5E935_9MICO</name>
<proteinExistence type="predicted"/>
<reference evidence="1 2" key="1">
    <citation type="submission" date="2018-03" db="EMBL/GenBank/DDBJ databases">
        <title>Comparative analysis of microorganisms from saline springs in Andes Mountain Range, Colombia.</title>
        <authorList>
            <person name="Rubin E."/>
        </authorList>
    </citation>
    <scope>NUCLEOTIDE SEQUENCE [LARGE SCALE GENOMIC DNA]</scope>
    <source>
        <strain evidence="1 2">CG 23</strain>
    </source>
</reference>
<evidence type="ECO:0000313" key="1">
    <source>
        <dbReference type="EMBL" id="PRZ02730.1"/>
    </source>
</evidence>
<gene>
    <name evidence="1" type="ORF">BCL65_11812</name>
</gene>
<dbReference type="SUPFAM" id="SSF51294">
    <property type="entry name" value="Hedgehog/intein (Hint) domain"/>
    <property type="match status" value="1"/>
</dbReference>
<dbReference type="InterPro" id="IPR036844">
    <property type="entry name" value="Hint_dom_sf"/>
</dbReference>
<sequence>EWVDAGDLRPGQWLQTGAGTHVQISATETTHEYATVHNLTIAGIHTYYVLSGNTSALVHNSSCRTFGFEDSPNVPGVYSITMKDGRVYVESSSTNVHGRLHAAFRSNNAAVKNAGYTTDDVSNISVNDMSGHSRNAIRRQEQSVFDQYGGINGGVLLNRRNEIS</sequence>
<organism evidence="1 2">
    <name type="scientific">Isoptericola halotolerans</name>
    <dbReference type="NCBI Taxonomy" id="300560"/>
    <lineage>
        <taxon>Bacteria</taxon>
        <taxon>Bacillati</taxon>
        <taxon>Actinomycetota</taxon>
        <taxon>Actinomycetes</taxon>
        <taxon>Micrococcales</taxon>
        <taxon>Promicromonosporaceae</taxon>
        <taxon>Isoptericola</taxon>
    </lineage>
</organism>
<keyword evidence="2" id="KW-1185">Reference proteome</keyword>
<dbReference type="RefSeq" id="WP_181340749.1">
    <property type="nucleotide sequence ID" value="NZ_PVTX01000018.1"/>
</dbReference>